<dbReference type="InterPro" id="IPR036291">
    <property type="entry name" value="NAD(P)-bd_dom_sf"/>
</dbReference>
<gene>
    <name evidence="1" type="ORF">ERJ70_06565</name>
</gene>
<sequence length="325" mass="35373">MIVCTEAQIRAHIQQNLQIVKAVETGFAHLFEGEVAMPPIMRIDFPEQQGEIDIKSAYVHGMNQFAVKMSTGFFENHRLGLPSGNGMMLVFSAETGVPLAVLLDNGYLTHLRTAAAGAVAADLLANETVEAVGLIGTGAQSRYQLEALQLVRQFSKLFVHGRNVDHVRKFLADIRYIYSGEVIVCETAEEVVRNCGLLITTTPAESPLIQAEWLHPGLHITAIGADAEHKNELDPAIFKKADRIVCDSKSQCSRLGELHHAYEAKVLDSQTPVEEIGAIVSGAKPVRREKDAITVCDLTGTGVQDTMIAAYAYELLSKSNAGTVY</sequence>
<dbReference type="Gene3D" id="3.40.50.720">
    <property type="entry name" value="NAD(P)-binding Rossmann-like Domain"/>
    <property type="match status" value="1"/>
</dbReference>
<evidence type="ECO:0000313" key="1">
    <source>
        <dbReference type="EMBL" id="QTM98995.1"/>
    </source>
</evidence>
<proteinExistence type="predicted"/>
<reference evidence="1 2" key="1">
    <citation type="submission" date="2019-12" db="EMBL/GenBank/DDBJ databases">
        <title>The whole genome sequencing of a strain isolated from a Mars analog, Dalangtan Playa.</title>
        <authorList>
            <person name="Huang T."/>
        </authorList>
    </citation>
    <scope>NUCLEOTIDE SEQUENCE [LARGE SCALE GENOMIC DNA]</scope>
    <source>
        <strain evidence="1 2">DP4-553-S</strain>
    </source>
</reference>
<name>A0ABX7VT56_9BACI</name>
<dbReference type="PANTHER" id="PTHR13812">
    <property type="entry name" value="KETIMINE REDUCTASE MU-CRYSTALLIN"/>
    <property type="match status" value="1"/>
</dbReference>
<protein>
    <submittedName>
        <fullName evidence="1">Cyclodeaminase</fullName>
    </submittedName>
</protein>
<dbReference type="Pfam" id="PF02423">
    <property type="entry name" value="OCD_Mu_crystall"/>
    <property type="match status" value="1"/>
</dbReference>
<keyword evidence="2" id="KW-1185">Reference proteome</keyword>
<dbReference type="EMBL" id="CP046956">
    <property type="protein sequence ID" value="QTM98995.1"/>
    <property type="molecule type" value="Genomic_DNA"/>
</dbReference>
<dbReference type="PIRSF" id="PIRSF001439">
    <property type="entry name" value="CryM"/>
    <property type="match status" value="1"/>
</dbReference>
<dbReference type="PANTHER" id="PTHR13812:SF19">
    <property type="entry name" value="KETIMINE REDUCTASE MU-CRYSTALLIN"/>
    <property type="match status" value="1"/>
</dbReference>
<dbReference type="NCBIfam" id="NF006141">
    <property type="entry name" value="PRK08291.1"/>
    <property type="match status" value="1"/>
</dbReference>
<dbReference type="Proteomes" id="UP000665043">
    <property type="component" value="Chromosome"/>
</dbReference>
<dbReference type="RefSeq" id="WP_209368067.1">
    <property type="nucleotide sequence ID" value="NZ_CP046956.1"/>
</dbReference>
<dbReference type="InterPro" id="IPR023401">
    <property type="entry name" value="ODC_N"/>
</dbReference>
<organism evidence="1 2">
    <name type="scientific">Sediminibacillus dalangtanensis</name>
    <dbReference type="NCBI Taxonomy" id="2729421"/>
    <lineage>
        <taxon>Bacteria</taxon>
        <taxon>Bacillati</taxon>
        <taxon>Bacillota</taxon>
        <taxon>Bacilli</taxon>
        <taxon>Bacillales</taxon>
        <taxon>Bacillaceae</taxon>
        <taxon>Sediminibacillus</taxon>
    </lineage>
</organism>
<dbReference type="Gene3D" id="3.30.1780.10">
    <property type="entry name" value="ornithine cyclodeaminase, domain 1"/>
    <property type="match status" value="1"/>
</dbReference>
<dbReference type="SUPFAM" id="SSF51735">
    <property type="entry name" value="NAD(P)-binding Rossmann-fold domains"/>
    <property type="match status" value="1"/>
</dbReference>
<accession>A0ABX7VT56</accession>
<evidence type="ECO:0000313" key="2">
    <source>
        <dbReference type="Proteomes" id="UP000665043"/>
    </source>
</evidence>
<dbReference type="InterPro" id="IPR003462">
    <property type="entry name" value="ODC_Mu_crystall"/>
</dbReference>